<evidence type="ECO:0000256" key="5">
    <source>
        <dbReference type="ARBA" id="ARBA00035648"/>
    </source>
</evidence>
<evidence type="ECO:0000256" key="4">
    <source>
        <dbReference type="ARBA" id="ARBA00022801"/>
    </source>
</evidence>
<evidence type="ECO:0000313" key="9">
    <source>
        <dbReference type="Proteomes" id="UP001589833"/>
    </source>
</evidence>
<evidence type="ECO:0000256" key="1">
    <source>
        <dbReference type="ARBA" id="ARBA00001968"/>
    </source>
</evidence>
<dbReference type="PANTHER" id="PTHR30636">
    <property type="entry name" value="UPF0701 PROTEIN YICC"/>
    <property type="match status" value="1"/>
</dbReference>
<keyword evidence="4 8" id="KW-0378">Hydrolase</keyword>
<dbReference type="EC" id="3.1.-.-" evidence="8"/>
<feature type="domain" description="Endoribonuclease YicC-like C-terminal" evidence="7">
    <location>
        <begin position="175"/>
        <end position="292"/>
    </location>
</feature>
<dbReference type="Proteomes" id="UP001589833">
    <property type="component" value="Unassembled WGS sequence"/>
</dbReference>
<dbReference type="EMBL" id="JBHLTR010000006">
    <property type="protein sequence ID" value="MFC0558664.1"/>
    <property type="molecule type" value="Genomic_DNA"/>
</dbReference>
<accession>A0ABV6NDV9</accession>
<keyword evidence="3" id="KW-0255">Endonuclease</keyword>
<dbReference type="InterPro" id="IPR005229">
    <property type="entry name" value="YicC/YloC-like"/>
</dbReference>
<gene>
    <name evidence="8" type="ORF">ACFFH4_06325</name>
</gene>
<dbReference type="Pfam" id="PF08340">
    <property type="entry name" value="YicC-like_C"/>
    <property type="match status" value="1"/>
</dbReference>
<reference evidence="8 9" key="1">
    <citation type="submission" date="2024-09" db="EMBL/GenBank/DDBJ databases">
        <authorList>
            <person name="Sun Q."/>
            <person name="Mori K."/>
        </authorList>
    </citation>
    <scope>NUCLEOTIDE SEQUENCE [LARGE SCALE GENOMIC DNA]</scope>
    <source>
        <strain evidence="8 9">NCAIM B.02301</strain>
    </source>
</reference>
<dbReference type="RefSeq" id="WP_273839832.1">
    <property type="nucleotide sequence ID" value="NZ_JAQQWT010000001.1"/>
</dbReference>
<proteinExistence type="inferred from homology"/>
<protein>
    <submittedName>
        <fullName evidence="8">YicC/YloC family endoribonuclease</fullName>
        <ecNumber evidence="8">3.1.-.-</ecNumber>
    </submittedName>
</protein>
<dbReference type="NCBIfam" id="TIGR00255">
    <property type="entry name" value="YicC/YloC family endoribonuclease"/>
    <property type="match status" value="1"/>
</dbReference>
<evidence type="ECO:0000313" key="8">
    <source>
        <dbReference type="EMBL" id="MFC0558664.1"/>
    </source>
</evidence>
<dbReference type="PANTHER" id="PTHR30636:SF3">
    <property type="entry name" value="UPF0701 PROTEIN YICC"/>
    <property type="match status" value="1"/>
</dbReference>
<comment type="cofactor">
    <cofactor evidence="1">
        <name>a divalent metal cation</name>
        <dbReference type="ChEBI" id="CHEBI:60240"/>
    </cofactor>
</comment>
<keyword evidence="9" id="KW-1185">Reference proteome</keyword>
<organism evidence="8 9">
    <name type="scientific">Halalkalibacter alkalisediminis</name>
    <dbReference type="NCBI Taxonomy" id="935616"/>
    <lineage>
        <taxon>Bacteria</taxon>
        <taxon>Bacillati</taxon>
        <taxon>Bacillota</taxon>
        <taxon>Bacilli</taxon>
        <taxon>Bacillales</taxon>
        <taxon>Bacillaceae</taxon>
        <taxon>Halalkalibacter</taxon>
    </lineage>
</organism>
<dbReference type="GO" id="GO:0016787">
    <property type="term" value="F:hydrolase activity"/>
    <property type="evidence" value="ECO:0007669"/>
    <property type="project" value="UniProtKB-KW"/>
</dbReference>
<keyword evidence="2" id="KW-0540">Nuclease</keyword>
<dbReference type="InterPro" id="IPR013551">
    <property type="entry name" value="YicC-like_C"/>
</dbReference>
<comment type="similarity">
    <text evidence="5">Belongs to the YicC/YloC family.</text>
</comment>
<evidence type="ECO:0000256" key="2">
    <source>
        <dbReference type="ARBA" id="ARBA00022722"/>
    </source>
</evidence>
<feature type="domain" description="Endoribonuclease YicC-like N-terminal" evidence="6">
    <location>
        <begin position="1"/>
        <end position="155"/>
    </location>
</feature>
<evidence type="ECO:0000259" key="7">
    <source>
        <dbReference type="Pfam" id="PF08340"/>
    </source>
</evidence>
<dbReference type="Pfam" id="PF03755">
    <property type="entry name" value="YicC-like_N"/>
    <property type="match status" value="1"/>
</dbReference>
<comment type="caution">
    <text evidence="8">The sequence shown here is derived from an EMBL/GenBank/DDBJ whole genome shotgun (WGS) entry which is preliminary data.</text>
</comment>
<name>A0ABV6NDV9_9BACI</name>
<evidence type="ECO:0000259" key="6">
    <source>
        <dbReference type="Pfam" id="PF03755"/>
    </source>
</evidence>
<evidence type="ECO:0000256" key="3">
    <source>
        <dbReference type="ARBA" id="ARBA00022759"/>
    </source>
</evidence>
<sequence>MRSMTGYGTTVVKGDFGELSIEVKAVNHRFLDMQIKLPQSLQTLEDQLRKRIKGQVYRGKLDISIHLEEEIEKKRVLRLDEDLLNQYVSAFKIIEKKLGQEANLDVTALLMDKMITSVEEMNSNVDIDQQTIMRGLDQALESFNDMRQNEGRFLQQDMEKWLAYLEKSCKEVEILAPELLNRYREKVELRIRSFLNEEIDVDETRLLSEIAIFAEKIDVSEELVRLKAHVHQFQLYLEKEEAVGRRLDFLIQEMNREVNTIGSKGADTSIRQHVVEMKGLLEKLKEQVQNVE</sequence>
<dbReference type="InterPro" id="IPR013527">
    <property type="entry name" value="YicC-like_N"/>
</dbReference>